<accession>A0A232EPB8</accession>
<evidence type="ECO:0000313" key="2">
    <source>
        <dbReference type="EMBL" id="OXU20193.1"/>
    </source>
</evidence>
<protein>
    <submittedName>
        <fullName evidence="2">Uncharacterized protein</fullName>
    </submittedName>
</protein>
<evidence type="ECO:0000256" key="1">
    <source>
        <dbReference type="SAM" id="Phobius"/>
    </source>
</evidence>
<sequence>MRAQFVLFLSVFLIKIVLWCYYLGKSLINRAKKFVCELSSFILGLILHVYAECGHLQKSLKV</sequence>
<dbReference type="AlphaFoldDB" id="A0A232EPB8"/>
<name>A0A232EPB8_9HYME</name>
<keyword evidence="1" id="KW-0812">Transmembrane</keyword>
<keyword evidence="1" id="KW-0472">Membrane</keyword>
<feature type="transmembrane region" description="Helical" evidence="1">
    <location>
        <begin position="6"/>
        <end position="22"/>
    </location>
</feature>
<proteinExistence type="predicted"/>
<keyword evidence="1" id="KW-1133">Transmembrane helix</keyword>
<dbReference type="Proteomes" id="UP000215335">
    <property type="component" value="Unassembled WGS sequence"/>
</dbReference>
<organism evidence="2 3">
    <name type="scientific">Trichomalopsis sarcophagae</name>
    <dbReference type="NCBI Taxonomy" id="543379"/>
    <lineage>
        <taxon>Eukaryota</taxon>
        <taxon>Metazoa</taxon>
        <taxon>Ecdysozoa</taxon>
        <taxon>Arthropoda</taxon>
        <taxon>Hexapoda</taxon>
        <taxon>Insecta</taxon>
        <taxon>Pterygota</taxon>
        <taxon>Neoptera</taxon>
        <taxon>Endopterygota</taxon>
        <taxon>Hymenoptera</taxon>
        <taxon>Apocrita</taxon>
        <taxon>Proctotrupomorpha</taxon>
        <taxon>Chalcidoidea</taxon>
        <taxon>Pteromalidae</taxon>
        <taxon>Pteromalinae</taxon>
        <taxon>Trichomalopsis</taxon>
    </lineage>
</organism>
<gene>
    <name evidence="2" type="ORF">TSAR_007139</name>
</gene>
<comment type="caution">
    <text evidence="2">The sequence shown here is derived from an EMBL/GenBank/DDBJ whole genome shotgun (WGS) entry which is preliminary data.</text>
</comment>
<evidence type="ECO:0000313" key="3">
    <source>
        <dbReference type="Proteomes" id="UP000215335"/>
    </source>
</evidence>
<dbReference type="EMBL" id="NNAY01002977">
    <property type="protein sequence ID" value="OXU20193.1"/>
    <property type="molecule type" value="Genomic_DNA"/>
</dbReference>
<reference evidence="2 3" key="1">
    <citation type="journal article" date="2017" name="Curr. Biol.">
        <title>The Evolution of Venom by Co-option of Single-Copy Genes.</title>
        <authorList>
            <person name="Martinson E.O."/>
            <person name="Mrinalini"/>
            <person name="Kelkar Y.D."/>
            <person name="Chang C.H."/>
            <person name="Werren J.H."/>
        </authorList>
    </citation>
    <scope>NUCLEOTIDE SEQUENCE [LARGE SCALE GENOMIC DNA]</scope>
    <source>
        <strain evidence="2 3">Alberta</strain>
        <tissue evidence="2">Whole body</tissue>
    </source>
</reference>
<keyword evidence="3" id="KW-1185">Reference proteome</keyword>